<accession>A0A1H9X5I9</accession>
<dbReference type="SUPFAM" id="SSF55136">
    <property type="entry name" value="Probable bacterial effector-binding domain"/>
    <property type="match status" value="1"/>
</dbReference>
<dbReference type="STRING" id="1601833.SAMN05518684_1268"/>
<keyword evidence="3" id="KW-1185">Reference proteome</keyword>
<dbReference type="EMBL" id="FOGT01000026">
    <property type="protein sequence ID" value="SES41456.1"/>
    <property type="molecule type" value="Genomic_DNA"/>
</dbReference>
<dbReference type="Pfam" id="PF14526">
    <property type="entry name" value="Cass2"/>
    <property type="match status" value="1"/>
</dbReference>
<dbReference type="RefSeq" id="WP_093055955.1">
    <property type="nucleotide sequence ID" value="NZ_FOGT01000026.1"/>
</dbReference>
<sequence>MKIRGMKERLIVGLKWEGTFEKAFRGDIRKVIKEVSRRKDEIENKVNDHEFAGVSIHDRRGGFTHYAGWEVKEGTPVPSGFEMCHLPEADYLIFRHKKSKNIGDSYTEVLQNIHERGLTALKPEEVDSYDELPIKIELYPADRVLDEEMEFEIHIPVIK</sequence>
<dbReference type="OrthoDB" id="2364201at2"/>
<dbReference type="InterPro" id="IPR010499">
    <property type="entry name" value="AraC_E-bd"/>
</dbReference>
<dbReference type="InterPro" id="IPR029441">
    <property type="entry name" value="Cass2"/>
</dbReference>
<keyword evidence="2" id="KW-0238">DNA-binding</keyword>
<dbReference type="InterPro" id="IPR011256">
    <property type="entry name" value="Reg_factor_effector_dom_sf"/>
</dbReference>
<proteinExistence type="predicted"/>
<feature type="domain" description="AraC effector-binding" evidence="1">
    <location>
        <begin position="1"/>
        <end position="158"/>
    </location>
</feature>
<dbReference type="AlphaFoldDB" id="A0A1H9X5I9"/>
<gene>
    <name evidence="2" type="ORF">SAMN05518684_1268</name>
</gene>
<protein>
    <submittedName>
        <fullName evidence="2">Predicted transcriptional regulator YdeE, contains AraC-type DNA-binding domain</fullName>
    </submittedName>
</protein>
<dbReference type="Gene3D" id="3.20.80.10">
    <property type="entry name" value="Regulatory factor, effector binding domain"/>
    <property type="match status" value="1"/>
</dbReference>
<organism evidence="2 3">
    <name type="scientific">Salipaludibacillus aurantiacus</name>
    <dbReference type="NCBI Taxonomy" id="1601833"/>
    <lineage>
        <taxon>Bacteria</taxon>
        <taxon>Bacillati</taxon>
        <taxon>Bacillota</taxon>
        <taxon>Bacilli</taxon>
        <taxon>Bacillales</taxon>
        <taxon>Bacillaceae</taxon>
    </lineage>
</organism>
<evidence type="ECO:0000313" key="3">
    <source>
        <dbReference type="Proteomes" id="UP000198571"/>
    </source>
</evidence>
<dbReference type="Proteomes" id="UP000198571">
    <property type="component" value="Unassembled WGS sequence"/>
</dbReference>
<dbReference type="SMART" id="SM00871">
    <property type="entry name" value="AraC_E_bind"/>
    <property type="match status" value="1"/>
</dbReference>
<evidence type="ECO:0000259" key="1">
    <source>
        <dbReference type="SMART" id="SM00871"/>
    </source>
</evidence>
<evidence type="ECO:0000313" key="2">
    <source>
        <dbReference type="EMBL" id="SES41456.1"/>
    </source>
</evidence>
<name>A0A1H9X5I9_9BACI</name>
<reference evidence="3" key="1">
    <citation type="submission" date="2016-10" db="EMBL/GenBank/DDBJ databases">
        <authorList>
            <person name="Varghese N."/>
            <person name="Submissions S."/>
        </authorList>
    </citation>
    <scope>NUCLEOTIDE SEQUENCE [LARGE SCALE GENOMIC DNA]</scope>
    <source>
        <strain evidence="3">S9</strain>
    </source>
</reference>
<dbReference type="GO" id="GO:0003677">
    <property type="term" value="F:DNA binding"/>
    <property type="evidence" value="ECO:0007669"/>
    <property type="project" value="UniProtKB-KW"/>
</dbReference>